<comment type="caution">
    <text evidence="1">The sequence shown here is derived from an EMBL/GenBank/DDBJ whole genome shotgun (WGS) entry which is preliminary data.</text>
</comment>
<keyword evidence="2" id="KW-1185">Reference proteome</keyword>
<reference evidence="1 2" key="1">
    <citation type="journal article" date="2020" name="G3 (Bethesda)">
        <title>Improved Reference Genome for Cyclotella cryptica CCMP332, a Model for Cell Wall Morphogenesis, Salinity Adaptation, and Lipid Production in Diatoms (Bacillariophyta).</title>
        <authorList>
            <person name="Roberts W.R."/>
            <person name="Downey K.M."/>
            <person name="Ruck E.C."/>
            <person name="Traller J.C."/>
            <person name="Alverson A.J."/>
        </authorList>
    </citation>
    <scope>NUCLEOTIDE SEQUENCE [LARGE SCALE GENOMIC DNA]</scope>
    <source>
        <strain evidence="1 2">CCMP332</strain>
    </source>
</reference>
<sequence length="198" mass="21199">MGNPLYGDDLGGMCFNPAKNWQMQFNPHPVTVINGWYDSRDFIQVNTTDGAQTIQMIGIGEYGLQGDGVNAPRKAVALQIENGLDTRQYVSFNSAKGANFQDVEAPDQVTIVEYTGTGYGISSLKGYITQGNSYITAEGRIISAECINTGVTPSLACVCVRESNQSCPSDCSCTPPSTPILCSRRACKASKVTYGGNI</sequence>
<organism evidence="1 2">
    <name type="scientific">Cyclotella cryptica</name>
    <dbReference type="NCBI Taxonomy" id="29204"/>
    <lineage>
        <taxon>Eukaryota</taxon>
        <taxon>Sar</taxon>
        <taxon>Stramenopiles</taxon>
        <taxon>Ochrophyta</taxon>
        <taxon>Bacillariophyta</taxon>
        <taxon>Coscinodiscophyceae</taxon>
        <taxon>Thalassiosirophycidae</taxon>
        <taxon>Stephanodiscales</taxon>
        <taxon>Stephanodiscaceae</taxon>
        <taxon>Cyclotella</taxon>
    </lineage>
</organism>
<name>A0ABD3QWR1_9STRA</name>
<evidence type="ECO:0000313" key="2">
    <source>
        <dbReference type="Proteomes" id="UP001516023"/>
    </source>
</evidence>
<dbReference type="EMBL" id="JABMIG020000006">
    <property type="protein sequence ID" value="KAL3804658.1"/>
    <property type="molecule type" value="Genomic_DNA"/>
</dbReference>
<accession>A0ABD3QWR1</accession>
<gene>
    <name evidence="1" type="ORF">HJC23_008473</name>
</gene>
<dbReference type="AlphaFoldDB" id="A0ABD3QWR1"/>
<evidence type="ECO:0000313" key="1">
    <source>
        <dbReference type="EMBL" id="KAL3804658.1"/>
    </source>
</evidence>
<protein>
    <submittedName>
        <fullName evidence="1">Uncharacterized protein</fullName>
    </submittedName>
</protein>
<proteinExistence type="predicted"/>
<dbReference type="Proteomes" id="UP001516023">
    <property type="component" value="Unassembled WGS sequence"/>
</dbReference>